<dbReference type="Proteomes" id="UP000234323">
    <property type="component" value="Unassembled WGS sequence"/>
</dbReference>
<evidence type="ECO:0000313" key="2">
    <source>
        <dbReference type="Proteomes" id="UP000234323"/>
    </source>
</evidence>
<dbReference type="VEuPathDB" id="FungiDB:RhiirFUN_012717"/>
<reference evidence="1 2" key="1">
    <citation type="submission" date="2015-10" db="EMBL/GenBank/DDBJ databases">
        <title>Genome analyses suggest a sexual origin of heterokaryosis in a supposedly ancient asexual fungus.</title>
        <authorList>
            <person name="Ropars J."/>
            <person name="Sedzielewska K."/>
            <person name="Noel J."/>
            <person name="Charron P."/>
            <person name="Farinelli L."/>
            <person name="Marton T."/>
            <person name="Kruger M."/>
            <person name="Pelin A."/>
            <person name="Brachmann A."/>
            <person name="Corradi N."/>
        </authorList>
    </citation>
    <scope>NUCLEOTIDE SEQUENCE [LARGE SCALE GENOMIC DNA]</scope>
    <source>
        <strain evidence="1 2">A4</strain>
    </source>
</reference>
<protein>
    <submittedName>
        <fullName evidence="1">Uncharacterized protein</fullName>
    </submittedName>
</protein>
<organism evidence="1 2">
    <name type="scientific">Rhizophagus irregularis</name>
    <dbReference type="NCBI Taxonomy" id="588596"/>
    <lineage>
        <taxon>Eukaryota</taxon>
        <taxon>Fungi</taxon>
        <taxon>Fungi incertae sedis</taxon>
        <taxon>Mucoromycota</taxon>
        <taxon>Glomeromycotina</taxon>
        <taxon>Glomeromycetes</taxon>
        <taxon>Glomerales</taxon>
        <taxon>Glomeraceae</taxon>
        <taxon>Rhizophagus</taxon>
    </lineage>
</organism>
<dbReference type="VEuPathDB" id="FungiDB:FUN_011434"/>
<dbReference type="VEuPathDB" id="FungiDB:RhiirA1_519420"/>
<comment type="caution">
    <text evidence="1">The sequence shown here is derived from an EMBL/GenBank/DDBJ whole genome shotgun (WGS) entry which is preliminary data.</text>
</comment>
<dbReference type="EMBL" id="LLXI01001273">
    <property type="protein sequence ID" value="PKY52808.1"/>
    <property type="molecule type" value="Genomic_DNA"/>
</dbReference>
<proteinExistence type="predicted"/>
<accession>A0A2I1H1Q1</accession>
<keyword evidence="2" id="KW-1185">Reference proteome</keyword>
<evidence type="ECO:0000313" key="1">
    <source>
        <dbReference type="EMBL" id="PKY52808.1"/>
    </source>
</evidence>
<name>A0A2I1H1Q1_9GLOM</name>
<sequence>MNPTQPHMQKINELTISYGAQLDNNLNISSNVNIVQGIPVVLDNMSQVSTINVNRPLQETYPNLNMNPSLQHATYSTQTPILSKHSFFYAPFNDFQMYYIICEEMPLTFENVSQLIISGDHNSIHNYNKSNSIFMFYHEQPEIKKIYQVTCEMVSHTFIFQFLNKAFFGIQYIQNEYQQQEFSKRHQENIKFHLKKDLIHYLNPKQTNEQNFDLFKGFIQDYCIFESTDRDVFNYSQQHGANALPINSQQDYNQFVGSQNDDNQSRYDDNLYQS</sequence>
<gene>
    <name evidence="1" type="ORF">RhiirA4_425566</name>
</gene>
<dbReference type="AlphaFoldDB" id="A0A2I1H1Q1"/>